<evidence type="ECO:0000313" key="2">
    <source>
        <dbReference type="Proteomes" id="UP000434172"/>
    </source>
</evidence>
<reference evidence="1 2" key="1">
    <citation type="submission" date="2019-12" db="EMBL/GenBank/DDBJ databases">
        <title>A genome sequence resource for the geographically widespread anthracnose pathogen Colletotrichum asianum.</title>
        <authorList>
            <person name="Meng Y."/>
        </authorList>
    </citation>
    <scope>NUCLEOTIDE SEQUENCE [LARGE SCALE GENOMIC DNA]</scope>
    <source>
        <strain evidence="1 2">ICMP 18580</strain>
    </source>
</reference>
<evidence type="ECO:0000313" key="1">
    <source>
        <dbReference type="EMBL" id="KAF0321111.1"/>
    </source>
</evidence>
<sequence>MSAYLQLERFNKPDVNCVLTVRQGQRQLPNLEGPCLLHWRDPNPCATAFGPGKHRKAELGGTGAVEIKKGQLHRDFAILMSELREGGCVWLRRRKSSAAPFWPPFSALRAELRSGQWIQWSSKRLCSQELANARTHVTGIQRVSDGTGMTEEKERTDLSRLIGDCPPR</sequence>
<name>A0A8H3W8I4_9PEZI</name>
<dbReference type="Proteomes" id="UP000434172">
    <property type="component" value="Unassembled WGS sequence"/>
</dbReference>
<dbReference type="AlphaFoldDB" id="A0A8H3W8I4"/>
<dbReference type="EMBL" id="WOWK01000075">
    <property type="protein sequence ID" value="KAF0321111.1"/>
    <property type="molecule type" value="Genomic_DNA"/>
</dbReference>
<gene>
    <name evidence="1" type="ORF">GQ607_011718</name>
</gene>
<proteinExistence type="predicted"/>
<organism evidence="1 2">
    <name type="scientific">Colletotrichum asianum</name>
    <dbReference type="NCBI Taxonomy" id="702518"/>
    <lineage>
        <taxon>Eukaryota</taxon>
        <taxon>Fungi</taxon>
        <taxon>Dikarya</taxon>
        <taxon>Ascomycota</taxon>
        <taxon>Pezizomycotina</taxon>
        <taxon>Sordariomycetes</taxon>
        <taxon>Hypocreomycetidae</taxon>
        <taxon>Glomerellales</taxon>
        <taxon>Glomerellaceae</taxon>
        <taxon>Colletotrichum</taxon>
        <taxon>Colletotrichum gloeosporioides species complex</taxon>
    </lineage>
</organism>
<comment type="caution">
    <text evidence="1">The sequence shown here is derived from an EMBL/GenBank/DDBJ whole genome shotgun (WGS) entry which is preliminary data.</text>
</comment>
<accession>A0A8H3W8I4</accession>
<protein>
    <submittedName>
        <fullName evidence="1">Uncharacterized protein</fullName>
    </submittedName>
</protein>
<keyword evidence="2" id="KW-1185">Reference proteome</keyword>